<proteinExistence type="predicted"/>
<keyword evidence="1" id="KW-0812">Transmembrane</keyword>
<accession>A0A1G6ZF84</accession>
<name>A0A1G6ZF84_PEPNI</name>
<dbReference type="AlphaFoldDB" id="A0A1G6ZF84"/>
<organism evidence="2 3">
    <name type="scientific">Peptococcus niger</name>
    <dbReference type="NCBI Taxonomy" id="2741"/>
    <lineage>
        <taxon>Bacteria</taxon>
        <taxon>Bacillati</taxon>
        <taxon>Bacillota</taxon>
        <taxon>Clostridia</taxon>
        <taxon>Eubacteriales</taxon>
        <taxon>Peptococcaceae</taxon>
        <taxon>Peptococcus</taxon>
    </lineage>
</organism>
<evidence type="ECO:0000256" key="1">
    <source>
        <dbReference type="SAM" id="Phobius"/>
    </source>
</evidence>
<dbReference type="Proteomes" id="UP000198995">
    <property type="component" value="Unassembled WGS sequence"/>
</dbReference>
<sequence length="60" mass="6829">MGQKLTTKDIRQVYFAEVKKSLFRRVARTLFITILGVVSIFLADAATNSDLDNSNPNFRH</sequence>
<keyword evidence="3" id="KW-1185">Reference proteome</keyword>
<dbReference type="STRING" id="2741.SAMN04489866_1133"/>
<gene>
    <name evidence="2" type="ORF">SAMN04489866_1133</name>
</gene>
<evidence type="ECO:0000313" key="3">
    <source>
        <dbReference type="Proteomes" id="UP000198995"/>
    </source>
</evidence>
<keyword evidence="1" id="KW-0472">Membrane</keyword>
<reference evidence="2 3" key="1">
    <citation type="submission" date="2016-10" db="EMBL/GenBank/DDBJ databases">
        <authorList>
            <person name="de Groot N.N."/>
        </authorList>
    </citation>
    <scope>NUCLEOTIDE SEQUENCE [LARGE SCALE GENOMIC DNA]</scope>
    <source>
        <strain evidence="2 3">DSM 20475</strain>
    </source>
</reference>
<feature type="transmembrane region" description="Helical" evidence="1">
    <location>
        <begin position="29"/>
        <end position="47"/>
    </location>
</feature>
<evidence type="ECO:0000313" key="2">
    <source>
        <dbReference type="EMBL" id="SDE01111.1"/>
    </source>
</evidence>
<dbReference type="RefSeq" id="WP_091792261.1">
    <property type="nucleotide sequence ID" value="NZ_FNAF01000013.1"/>
</dbReference>
<protein>
    <submittedName>
        <fullName evidence="2">Uncharacterized protein</fullName>
    </submittedName>
</protein>
<dbReference type="EMBL" id="FNAF01000013">
    <property type="protein sequence ID" value="SDE01111.1"/>
    <property type="molecule type" value="Genomic_DNA"/>
</dbReference>
<keyword evidence="1" id="KW-1133">Transmembrane helix</keyword>